<organism evidence="1 2">
    <name type="scientific">Candidatus Iainarchaeum sp</name>
    <dbReference type="NCBI Taxonomy" id="3101447"/>
    <lineage>
        <taxon>Archaea</taxon>
        <taxon>Candidatus Iainarchaeota</taxon>
        <taxon>Candidatus Iainarchaeia</taxon>
        <taxon>Candidatus Iainarchaeales</taxon>
        <taxon>Candidatus Iainarchaeaceae</taxon>
        <taxon>Candidatus Iainarchaeum</taxon>
    </lineage>
</organism>
<comment type="caution">
    <text evidence="1">The sequence shown here is derived from an EMBL/GenBank/DDBJ whole genome shotgun (WGS) entry which is preliminary data.</text>
</comment>
<dbReference type="Proteomes" id="UP000278031">
    <property type="component" value="Unassembled WGS sequence"/>
</dbReference>
<name>A0A497JHF6_9ARCH</name>
<dbReference type="AlphaFoldDB" id="A0A497JHF6"/>
<protein>
    <submittedName>
        <fullName evidence="1">Uncharacterized protein</fullName>
    </submittedName>
</protein>
<evidence type="ECO:0000313" key="1">
    <source>
        <dbReference type="EMBL" id="RLG70563.1"/>
    </source>
</evidence>
<proteinExistence type="predicted"/>
<gene>
    <name evidence="1" type="ORF">DRO04_01670</name>
</gene>
<dbReference type="EMBL" id="QMWP01000050">
    <property type="protein sequence ID" value="RLG70563.1"/>
    <property type="molecule type" value="Genomic_DNA"/>
</dbReference>
<evidence type="ECO:0000313" key="2">
    <source>
        <dbReference type="Proteomes" id="UP000278031"/>
    </source>
</evidence>
<reference evidence="1 2" key="1">
    <citation type="submission" date="2018-06" db="EMBL/GenBank/DDBJ databases">
        <title>Extensive metabolic versatility and redundancy in microbially diverse, dynamic hydrothermal sediments.</title>
        <authorList>
            <person name="Dombrowski N."/>
            <person name="Teske A."/>
            <person name="Baker B.J."/>
        </authorList>
    </citation>
    <scope>NUCLEOTIDE SEQUENCE [LARGE SCALE GENOMIC DNA]</scope>
    <source>
        <strain evidence="1">B51_G17</strain>
    </source>
</reference>
<feature type="non-terminal residue" evidence="1">
    <location>
        <position position="165"/>
    </location>
</feature>
<accession>A0A497JHF6</accession>
<sequence length="165" mass="19401">MVYKVVSTKYLEKYNVSTFEVCRVSKDCELSYSEDIFKVLKELLLELKAAYGHSLWNVEILPHVFLDGYRFLEKIFEEYGFEFEKAIVERVKGFGIKEKVKLGPIIKLRIEDIKKLKMMVEDLLLEGKYKDEIIVFDDLFLTFRAIDKSYEMTLFHNSWGGGIKG</sequence>